<reference evidence="1 2" key="1">
    <citation type="journal article" date="2019" name="Sci. Rep.">
        <title>A high-quality genome of Eragrostis curvula grass provides insights into Poaceae evolution and supports new strategies to enhance forage quality.</title>
        <authorList>
            <person name="Carballo J."/>
            <person name="Santos B.A.C.M."/>
            <person name="Zappacosta D."/>
            <person name="Garbus I."/>
            <person name="Selva J.P."/>
            <person name="Gallo C.A."/>
            <person name="Diaz A."/>
            <person name="Albertini E."/>
            <person name="Caccamo M."/>
            <person name="Echenique V."/>
        </authorList>
    </citation>
    <scope>NUCLEOTIDE SEQUENCE [LARGE SCALE GENOMIC DNA]</scope>
    <source>
        <strain evidence="2">cv. Victoria</strain>
        <tissue evidence="1">Leaf</tissue>
    </source>
</reference>
<protein>
    <submittedName>
        <fullName evidence="1">Uncharacterized protein</fullName>
    </submittedName>
</protein>
<evidence type="ECO:0000313" key="1">
    <source>
        <dbReference type="EMBL" id="TVU24487.1"/>
    </source>
</evidence>
<proteinExistence type="predicted"/>
<sequence>MERSTRIPLDLKCLMSSSTPSSGWPERFRAYLPCPNELRKEMMTVVYLPVSQASRRVPSVLFQPQNTAMLPILSSAAAASPAIVRKRRARKLWRDGIVGGHYGSLQRVRRLYPQGCKTEGHFQAAGVVLGQTYVKMTFLLEKRLPYYWRVVDVVADATDVMAGEVELVLAVAKGDEEGDDDGGVRAGVAGLAQGSFVLVAAPVDGNVAAVGGKPGCQLQGEKSQKQEACRTAPKRHRGDIHGLVVT</sequence>
<organism evidence="1 2">
    <name type="scientific">Eragrostis curvula</name>
    <name type="common">weeping love grass</name>
    <dbReference type="NCBI Taxonomy" id="38414"/>
    <lineage>
        <taxon>Eukaryota</taxon>
        <taxon>Viridiplantae</taxon>
        <taxon>Streptophyta</taxon>
        <taxon>Embryophyta</taxon>
        <taxon>Tracheophyta</taxon>
        <taxon>Spermatophyta</taxon>
        <taxon>Magnoliopsida</taxon>
        <taxon>Liliopsida</taxon>
        <taxon>Poales</taxon>
        <taxon>Poaceae</taxon>
        <taxon>PACMAD clade</taxon>
        <taxon>Chloridoideae</taxon>
        <taxon>Eragrostideae</taxon>
        <taxon>Eragrostidinae</taxon>
        <taxon>Eragrostis</taxon>
    </lineage>
</organism>
<dbReference type="EMBL" id="RWGY01000013">
    <property type="protein sequence ID" value="TVU24487.1"/>
    <property type="molecule type" value="Genomic_DNA"/>
</dbReference>
<accession>A0A5J9UMM8</accession>
<keyword evidence="2" id="KW-1185">Reference proteome</keyword>
<gene>
    <name evidence="1" type="ORF">EJB05_26929</name>
</gene>
<dbReference type="Gramene" id="TVU24487">
    <property type="protein sequence ID" value="TVU24487"/>
    <property type="gene ID" value="EJB05_26929"/>
</dbReference>
<name>A0A5J9UMM8_9POAL</name>
<dbReference type="AlphaFoldDB" id="A0A5J9UMM8"/>
<comment type="caution">
    <text evidence="1">The sequence shown here is derived from an EMBL/GenBank/DDBJ whole genome shotgun (WGS) entry which is preliminary data.</text>
</comment>
<feature type="non-terminal residue" evidence="1">
    <location>
        <position position="1"/>
    </location>
</feature>
<evidence type="ECO:0000313" key="2">
    <source>
        <dbReference type="Proteomes" id="UP000324897"/>
    </source>
</evidence>
<dbReference type="Proteomes" id="UP000324897">
    <property type="component" value="Chromosome 2"/>
</dbReference>